<dbReference type="InterPro" id="IPR023137">
    <property type="entry name" value="BrxA_sf"/>
</dbReference>
<evidence type="ECO:0000313" key="2">
    <source>
        <dbReference type="Proteomes" id="UP001295420"/>
    </source>
</evidence>
<dbReference type="Pfam" id="PF08849">
    <property type="entry name" value="BrxA"/>
    <property type="match status" value="1"/>
</dbReference>
<proteinExistence type="predicted"/>
<organism evidence="1 2">
    <name type="scientific">Vibrio owensii</name>
    <dbReference type="NCBI Taxonomy" id="696485"/>
    <lineage>
        <taxon>Bacteria</taxon>
        <taxon>Pseudomonadati</taxon>
        <taxon>Pseudomonadota</taxon>
        <taxon>Gammaproteobacteria</taxon>
        <taxon>Vibrionales</taxon>
        <taxon>Vibrionaceae</taxon>
        <taxon>Vibrio</taxon>
    </lineage>
</organism>
<sequence length="200" mass="22937">MNPAKQYLGDIIGGSIMLRESRLIAELLLTEPDAETWSYKIENENLLQKTSIQSAKRFASTIRKRLEPMSKSFLENLIEADDILASQLLLITTMLNSPVVADFMKTELADAHRVYREKLDRDCWLEFYEQRTRVIPELAAFSESSIKKMGNNVIKVLADTQYLDSGRNKVLQTVYVQPETLAWVEKLEKPELVEALQNGR</sequence>
<dbReference type="RefSeq" id="WP_409929671.1">
    <property type="nucleotide sequence ID" value="NZ_CAKMTQ010000001.1"/>
</dbReference>
<evidence type="ECO:0008006" key="3">
    <source>
        <dbReference type="Google" id="ProtNLM"/>
    </source>
</evidence>
<dbReference type="Gene3D" id="1.10.3540.10">
    <property type="entry name" value="uncharacterized protein from magnetospirillum magneticum domain"/>
    <property type="match status" value="1"/>
</dbReference>
<dbReference type="EMBL" id="CAKMTQ010000001">
    <property type="protein sequence ID" value="CAH1520422.1"/>
    <property type="molecule type" value="Genomic_DNA"/>
</dbReference>
<dbReference type="AlphaFoldDB" id="A0AAU9PXS2"/>
<accession>A0AAU9PXS2</accession>
<evidence type="ECO:0000313" key="1">
    <source>
        <dbReference type="EMBL" id="CAH1520422.1"/>
    </source>
</evidence>
<dbReference type="Proteomes" id="UP001295420">
    <property type="component" value="Unassembled WGS sequence"/>
</dbReference>
<reference evidence="1" key="1">
    <citation type="submission" date="2022-01" db="EMBL/GenBank/DDBJ databases">
        <authorList>
            <person name="Lagorce A."/>
        </authorList>
    </citation>
    <scope>NUCLEOTIDE SEQUENCE</scope>
    <source>
        <strain evidence="1">Th15_F1_D04</strain>
    </source>
</reference>
<gene>
    <name evidence="1" type="ORF">THF1D04_10134</name>
</gene>
<comment type="caution">
    <text evidence="1">The sequence shown here is derived from an EMBL/GenBank/DDBJ whole genome shotgun (WGS) entry which is preliminary data.</text>
</comment>
<name>A0AAU9PXS2_9VIBR</name>
<dbReference type="InterPro" id="IPR014948">
    <property type="entry name" value="BrxA"/>
</dbReference>
<protein>
    <recommendedName>
        <fullName evidence="3">DUF1819 family protein</fullName>
    </recommendedName>
</protein>